<dbReference type="PANTHER" id="PTHR43163">
    <property type="entry name" value="DIPEPTIDE TRANSPORT SYSTEM PERMEASE PROTEIN DPPB-RELATED"/>
    <property type="match status" value="1"/>
</dbReference>
<feature type="transmembrane region" description="Helical" evidence="7">
    <location>
        <begin position="316"/>
        <end position="334"/>
    </location>
</feature>
<evidence type="ECO:0000256" key="1">
    <source>
        <dbReference type="ARBA" id="ARBA00004651"/>
    </source>
</evidence>
<keyword evidence="4 7" id="KW-0812">Transmembrane</keyword>
<name>A0A1Y1RPA5_9MICC</name>
<feature type="transmembrane region" description="Helical" evidence="7">
    <location>
        <begin position="230"/>
        <end position="250"/>
    </location>
</feature>
<keyword evidence="5 7" id="KW-1133">Transmembrane helix</keyword>
<feature type="transmembrane region" description="Helical" evidence="7">
    <location>
        <begin position="281"/>
        <end position="304"/>
    </location>
</feature>
<feature type="transmembrane region" description="Helical" evidence="7">
    <location>
        <begin position="9"/>
        <end position="30"/>
    </location>
</feature>
<evidence type="ECO:0000256" key="3">
    <source>
        <dbReference type="ARBA" id="ARBA00022475"/>
    </source>
</evidence>
<evidence type="ECO:0000256" key="2">
    <source>
        <dbReference type="ARBA" id="ARBA00022448"/>
    </source>
</evidence>
<keyword evidence="10" id="KW-1185">Reference proteome</keyword>
<feature type="transmembrane region" description="Helical" evidence="7">
    <location>
        <begin position="139"/>
        <end position="160"/>
    </location>
</feature>
<dbReference type="RefSeq" id="WP_083092714.1">
    <property type="nucleotide sequence ID" value="NZ_LXWF01000041.1"/>
</dbReference>
<keyword evidence="3" id="KW-1003">Cell membrane</keyword>
<organism evidence="9 10">
    <name type="scientific">Rothia nasimurium</name>
    <dbReference type="NCBI Taxonomy" id="85336"/>
    <lineage>
        <taxon>Bacteria</taxon>
        <taxon>Bacillati</taxon>
        <taxon>Actinomycetota</taxon>
        <taxon>Actinomycetes</taxon>
        <taxon>Micrococcales</taxon>
        <taxon>Micrococcaceae</taxon>
        <taxon>Rothia</taxon>
    </lineage>
</organism>
<evidence type="ECO:0000256" key="5">
    <source>
        <dbReference type="ARBA" id="ARBA00022989"/>
    </source>
</evidence>
<dbReference type="PANTHER" id="PTHR43163:SF9">
    <property type="entry name" value="ABC TRANSPORTER PERMEASE PROTEIN"/>
    <property type="match status" value="1"/>
</dbReference>
<feature type="transmembrane region" description="Helical" evidence="7">
    <location>
        <begin position="430"/>
        <end position="457"/>
    </location>
</feature>
<comment type="caution">
    <text evidence="9">The sequence shown here is derived from an EMBL/GenBank/DDBJ whole genome shotgun (WGS) entry which is preliminary data.</text>
</comment>
<protein>
    <submittedName>
        <fullName evidence="9">ABC transporter permease</fullName>
    </submittedName>
</protein>
<feature type="transmembrane region" description="Helical" evidence="7">
    <location>
        <begin position="257"/>
        <end position="275"/>
    </location>
</feature>
<evidence type="ECO:0000313" key="9">
    <source>
        <dbReference type="EMBL" id="ORC16097.1"/>
    </source>
</evidence>
<feature type="transmembrane region" description="Helical" evidence="7">
    <location>
        <begin position="104"/>
        <end position="127"/>
    </location>
</feature>
<dbReference type="EMBL" id="LXWF01000041">
    <property type="protein sequence ID" value="ORC16097.1"/>
    <property type="molecule type" value="Genomic_DNA"/>
</dbReference>
<evidence type="ECO:0000256" key="4">
    <source>
        <dbReference type="ARBA" id="ARBA00022692"/>
    </source>
</evidence>
<dbReference type="AlphaFoldDB" id="A0A1Y1RPA5"/>
<gene>
    <name evidence="9" type="ORF">A7979_05710</name>
</gene>
<feature type="domain" description="ABC transmembrane type-1" evidence="8">
    <location>
        <begin position="100"/>
        <end position="499"/>
    </location>
</feature>
<keyword evidence="2 7" id="KW-0813">Transport</keyword>
<dbReference type="InterPro" id="IPR035906">
    <property type="entry name" value="MetI-like_sf"/>
</dbReference>
<dbReference type="Gene3D" id="1.10.3720.10">
    <property type="entry name" value="MetI-like"/>
    <property type="match status" value="2"/>
</dbReference>
<sequence>MLMYSVRRLITAVVILFGASFLIYNLVAIAGDPLEDLRVSTSPNKEALIAQRIEALDLNTPAPLRYFSWLGGVLGCFAGKCDFGQNLAGTPVTQLLSNAVAQTLTLVVAATVLSILIGVSLGIISALRQYSGLDYTVTFASFLFFSLPSFWIAVLLKEFVAIGFNDFLRDPVISIPTTLLIAVIAGAFWYSASFGKQKTRYLMGVLGFVLTAGAIVFVSTTEWFSRPFLGLPFIIPLGLAAALIFTILVSGLRNRRALSAGLALVVVGAAAYFPIQGLLSQATLLMLVLITLAFMALGVAAGLIAGGYDKGQGARVGMLTGLTMALLIIVDRFMQAWPAYVANGRIKGRPIPTANASTPNLQGDFWILSTDTLTHILLPTIALTLISLASYSRYSRASMLEIMNQDYIRTARAKGVSERSVVMKHAFRNALIPLATIIAMDIGAIIGGAAITERIFAFKGMGTLFLDSLAHTDPNPVMGVFLLTGIMALVFNLVADLLYSALDPRVRVKAS</sequence>
<comment type="subcellular location">
    <subcellularLocation>
        <location evidence="1 7">Cell membrane</location>
        <topology evidence="1 7">Multi-pass membrane protein</topology>
    </subcellularLocation>
</comment>
<dbReference type="GO" id="GO:0005886">
    <property type="term" value="C:plasma membrane"/>
    <property type="evidence" value="ECO:0007669"/>
    <property type="project" value="UniProtKB-SubCell"/>
</dbReference>
<dbReference type="SUPFAM" id="SSF161098">
    <property type="entry name" value="MetI-like"/>
    <property type="match status" value="1"/>
</dbReference>
<dbReference type="Proteomes" id="UP000192359">
    <property type="component" value="Unassembled WGS sequence"/>
</dbReference>
<accession>A0A1Y1RPA5</accession>
<evidence type="ECO:0000256" key="7">
    <source>
        <dbReference type="RuleBase" id="RU363032"/>
    </source>
</evidence>
<comment type="similarity">
    <text evidence="7">Belongs to the binding-protein-dependent transport system permease family.</text>
</comment>
<dbReference type="PROSITE" id="PS50928">
    <property type="entry name" value="ABC_TM1"/>
    <property type="match status" value="1"/>
</dbReference>
<keyword evidence="6 7" id="KW-0472">Membrane</keyword>
<dbReference type="OrthoDB" id="147639at2"/>
<feature type="transmembrane region" description="Helical" evidence="7">
    <location>
        <begin position="477"/>
        <end position="499"/>
    </location>
</feature>
<reference evidence="9 10" key="1">
    <citation type="submission" date="2016-05" db="EMBL/GenBank/DDBJ databases">
        <title>Draft genome sequence of a porcine commensal Rothia nasimurium.</title>
        <authorList>
            <person name="Gaiser R.A."/>
            <person name="Van Baarlen P."/>
            <person name="Wells J.M."/>
        </authorList>
    </citation>
    <scope>NUCLEOTIDE SEQUENCE [LARGE SCALE GENOMIC DNA]</scope>
    <source>
        <strain evidence="9 10">PT-32</strain>
    </source>
</reference>
<evidence type="ECO:0000259" key="8">
    <source>
        <dbReference type="PROSITE" id="PS50928"/>
    </source>
</evidence>
<dbReference type="InterPro" id="IPR000515">
    <property type="entry name" value="MetI-like"/>
</dbReference>
<proteinExistence type="inferred from homology"/>
<dbReference type="CDD" id="cd06261">
    <property type="entry name" value="TM_PBP2"/>
    <property type="match status" value="1"/>
</dbReference>
<feature type="transmembrane region" description="Helical" evidence="7">
    <location>
        <begin position="376"/>
        <end position="394"/>
    </location>
</feature>
<dbReference type="Pfam" id="PF00528">
    <property type="entry name" value="BPD_transp_1"/>
    <property type="match status" value="1"/>
</dbReference>
<feature type="transmembrane region" description="Helical" evidence="7">
    <location>
        <begin position="202"/>
        <end position="224"/>
    </location>
</feature>
<dbReference type="GO" id="GO:0055085">
    <property type="term" value="P:transmembrane transport"/>
    <property type="evidence" value="ECO:0007669"/>
    <property type="project" value="InterPro"/>
</dbReference>
<evidence type="ECO:0000256" key="6">
    <source>
        <dbReference type="ARBA" id="ARBA00023136"/>
    </source>
</evidence>
<evidence type="ECO:0000313" key="10">
    <source>
        <dbReference type="Proteomes" id="UP000192359"/>
    </source>
</evidence>
<feature type="transmembrane region" description="Helical" evidence="7">
    <location>
        <begin position="172"/>
        <end position="190"/>
    </location>
</feature>